<sequence>MLSYDAKIDSACDARYKQLYESMNENAKFSNYGIFERNSGKVEEHSKLTIAINNNKK</sequence>
<name>A0A1I0TVE9_9BACL</name>
<evidence type="ECO:0000313" key="1">
    <source>
        <dbReference type="EMBL" id="SFA54906.1"/>
    </source>
</evidence>
<dbReference type="AlphaFoldDB" id="A0A1I0TVE9"/>
<dbReference type="RefSeq" id="WP_013876315.1">
    <property type="nucleotide sequence ID" value="NZ_FOJS01000056.1"/>
</dbReference>
<keyword evidence="2" id="KW-1185">Reference proteome</keyword>
<protein>
    <submittedName>
        <fullName evidence="1">Uncharacterized protein</fullName>
    </submittedName>
</protein>
<gene>
    <name evidence="1" type="ORF">SAMN05192569_10565</name>
</gene>
<proteinExistence type="predicted"/>
<dbReference type="EMBL" id="FOJS01000056">
    <property type="protein sequence ID" value="SFA54906.1"/>
    <property type="molecule type" value="Genomic_DNA"/>
</dbReference>
<dbReference type="Proteomes" id="UP000198650">
    <property type="component" value="Unassembled WGS sequence"/>
</dbReference>
<organism evidence="1 2">
    <name type="scientific">Parageobacillus thermantarcticus</name>
    <dbReference type="NCBI Taxonomy" id="186116"/>
    <lineage>
        <taxon>Bacteria</taxon>
        <taxon>Bacillati</taxon>
        <taxon>Bacillota</taxon>
        <taxon>Bacilli</taxon>
        <taxon>Bacillales</taxon>
        <taxon>Anoxybacillaceae</taxon>
        <taxon>Parageobacillus</taxon>
    </lineage>
</organism>
<accession>A0A1I0TVE9</accession>
<reference evidence="2" key="1">
    <citation type="submission" date="2016-10" db="EMBL/GenBank/DDBJ databases">
        <authorList>
            <person name="Varghese N."/>
            <person name="Submissions S."/>
        </authorList>
    </citation>
    <scope>NUCLEOTIDE SEQUENCE [LARGE SCALE GENOMIC DNA]</scope>
    <source>
        <strain evidence="2">M1</strain>
    </source>
</reference>
<evidence type="ECO:0000313" key="2">
    <source>
        <dbReference type="Proteomes" id="UP000198650"/>
    </source>
</evidence>